<evidence type="ECO:0000256" key="2">
    <source>
        <dbReference type="ARBA" id="ARBA00022448"/>
    </source>
</evidence>
<proteinExistence type="predicted"/>
<dbReference type="GO" id="GO:0020037">
    <property type="term" value="F:heme binding"/>
    <property type="evidence" value="ECO:0007669"/>
    <property type="project" value="InterPro"/>
</dbReference>
<feature type="binding site" description="covalent" evidence="8">
    <location>
        <position position="28"/>
    </location>
    <ligand>
        <name>heme c</name>
        <dbReference type="ChEBI" id="CHEBI:61717"/>
        <label>1</label>
    </ligand>
</feature>
<feature type="binding site" description="covalent" evidence="8">
    <location>
        <position position="118"/>
    </location>
    <ligand>
        <name>heme c</name>
        <dbReference type="ChEBI" id="CHEBI:61717"/>
        <label>2</label>
    </ligand>
</feature>
<dbReference type="InterPro" id="IPR024167">
    <property type="entry name" value="Cytochrome_c4-like"/>
</dbReference>
<dbReference type="AlphaFoldDB" id="A0AAJ0XCQ0"/>
<dbReference type="GO" id="GO:0009055">
    <property type="term" value="F:electron transfer activity"/>
    <property type="evidence" value="ECO:0007669"/>
    <property type="project" value="InterPro"/>
</dbReference>
<dbReference type="Proteomes" id="UP001296776">
    <property type="component" value="Unassembled WGS sequence"/>
</dbReference>
<evidence type="ECO:0000313" key="11">
    <source>
        <dbReference type="EMBL" id="MBK1707062.1"/>
    </source>
</evidence>
<evidence type="ECO:0000256" key="1">
    <source>
        <dbReference type="ARBA" id="ARBA00004418"/>
    </source>
</evidence>
<feature type="binding site" description="covalent" evidence="8">
    <location>
        <position position="31"/>
    </location>
    <ligand>
        <name>heme c</name>
        <dbReference type="ChEBI" id="CHEBI:61717"/>
        <label>1</label>
    </ligand>
</feature>
<dbReference type="EMBL" id="NRSJ01000061">
    <property type="protein sequence ID" value="MBK1707062.1"/>
    <property type="molecule type" value="Genomic_DNA"/>
</dbReference>
<keyword evidence="3 8" id="KW-0349">Heme</keyword>
<evidence type="ECO:0000256" key="5">
    <source>
        <dbReference type="ARBA" id="ARBA00022764"/>
    </source>
</evidence>
<feature type="binding site" description="axial binding residue" evidence="9">
    <location>
        <position position="71"/>
    </location>
    <ligand>
        <name>heme c</name>
        <dbReference type="ChEBI" id="CHEBI:61717"/>
        <label>1</label>
    </ligand>
    <ligandPart>
        <name>Fe</name>
        <dbReference type="ChEBI" id="CHEBI:18248"/>
    </ligandPart>
</feature>
<feature type="domain" description="Cytochrome c" evidence="10">
    <location>
        <begin position="105"/>
        <end position="186"/>
    </location>
</feature>
<dbReference type="PANTHER" id="PTHR33751:SF9">
    <property type="entry name" value="CYTOCHROME C4"/>
    <property type="match status" value="1"/>
</dbReference>
<keyword evidence="2" id="KW-0813">Transport</keyword>
<dbReference type="InterPro" id="IPR009056">
    <property type="entry name" value="Cyt_c-like_dom"/>
</dbReference>
<accession>A0AAJ0XCQ0</accession>
<comment type="subcellular location">
    <subcellularLocation>
        <location evidence="1">Periplasm</location>
    </subcellularLocation>
</comment>
<keyword evidence="7 9" id="KW-0408">Iron</keyword>
<keyword evidence="4 9" id="KW-0479">Metal-binding</keyword>
<dbReference type="GO" id="GO:0042597">
    <property type="term" value="C:periplasmic space"/>
    <property type="evidence" value="ECO:0007669"/>
    <property type="project" value="UniProtKB-SubCell"/>
</dbReference>
<gene>
    <name evidence="11" type="ORF">CKO40_21630</name>
</gene>
<dbReference type="Gene3D" id="1.10.760.10">
    <property type="entry name" value="Cytochrome c-like domain"/>
    <property type="match status" value="2"/>
</dbReference>
<dbReference type="GO" id="GO:0005506">
    <property type="term" value="F:iron ion binding"/>
    <property type="evidence" value="ECO:0007669"/>
    <property type="project" value="InterPro"/>
</dbReference>
<keyword evidence="6" id="KW-0249">Electron transport</keyword>
<reference evidence="11" key="2">
    <citation type="journal article" date="2020" name="Microorganisms">
        <title>Osmotic Adaptation and Compatible Solute Biosynthesis of Phototrophic Bacteria as Revealed from Genome Analyses.</title>
        <authorList>
            <person name="Imhoff J.F."/>
            <person name="Rahn T."/>
            <person name="Kunzel S."/>
            <person name="Keller A."/>
            <person name="Neulinger S.C."/>
        </authorList>
    </citation>
    <scope>NUCLEOTIDE SEQUENCE</scope>
    <source>
        <strain evidence="11">DSM 11080</strain>
    </source>
</reference>
<evidence type="ECO:0000256" key="3">
    <source>
        <dbReference type="ARBA" id="ARBA00022617"/>
    </source>
</evidence>
<dbReference type="PIRSF" id="PIRSF000005">
    <property type="entry name" value="Cytochrome_c4"/>
    <property type="match status" value="1"/>
</dbReference>
<evidence type="ECO:0000256" key="7">
    <source>
        <dbReference type="ARBA" id="ARBA00023004"/>
    </source>
</evidence>
<dbReference type="SUPFAM" id="SSF46626">
    <property type="entry name" value="Cytochrome c"/>
    <property type="match status" value="2"/>
</dbReference>
<comment type="caution">
    <text evidence="11">The sequence shown here is derived from an EMBL/GenBank/DDBJ whole genome shotgun (WGS) entry which is preliminary data.</text>
</comment>
<comment type="PTM">
    <text evidence="8">Binds 2 heme c groups covalently per subunit.</text>
</comment>
<keyword evidence="5" id="KW-0574">Periplasm</keyword>
<dbReference type="PANTHER" id="PTHR33751">
    <property type="entry name" value="CBB3-TYPE CYTOCHROME C OXIDASE SUBUNIT FIXP"/>
    <property type="match status" value="1"/>
</dbReference>
<dbReference type="InterPro" id="IPR036909">
    <property type="entry name" value="Cyt_c-like_dom_sf"/>
</dbReference>
<dbReference type="PROSITE" id="PS51007">
    <property type="entry name" value="CYTC"/>
    <property type="match status" value="2"/>
</dbReference>
<evidence type="ECO:0000256" key="9">
    <source>
        <dbReference type="PIRSR" id="PIRSR000005-2"/>
    </source>
</evidence>
<dbReference type="Pfam" id="PF13442">
    <property type="entry name" value="Cytochrome_CBB3"/>
    <property type="match status" value="1"/>
</dbReference>
<evidence type="ECO:0000313" key="12">
    <source>
        <dbReference type="Proteomes" id="UP001296776"/>
    </source>
</evidence>
<protein>
    <submittedName>
        <fullName evidence="11">Cytochrome C</fullName>
    </submittedName>
</protein>
<evidence type="ECO:0000256" key="4">
    <source>
        <dbReference type="ARBA" id="ARBA00022723"/>
    </source>
</evidence>
<dbReference type="InterPro" id="IPR050597">
    <property type="entry name" value="Cytochrome_c_Oxidase_Subunit"/>
</dbReference>
<sequence>MLLAGCALSPVSAQAEGVRSAAMLSHTCAGCHGTLGASAGEVMPTIAGMDKGYLVEVLEDYKDDVRPSTIMGRIMRGYSDQEIAAIASFFAAQPWVSTERPIDGELADQGELIHQQRCETCHSEGGRGQDARSPRLAGQWGPYIEYALETCRARGASCKKRQGAERVEALDDAEIKALAHYYESQK</sequence>
<feature type="binding site" description="covalent" evidence="8">
    <location>
        <position position="121"/>
    </location>
    <ligand>
        <name>heme c</name>
        <dbReference type="ChEBI" id="CHEBI:61717"/>
        <label>2</label>
    </ligand>
</feature>
<feature type="binding site" description="axial binding residue" evidence="9">
    <location>
        <position position="122"/>
    </location>
    <ligand>
        <name>heme c</name>
        <dbReference type="ChEBI" id="CHEBI:61717"/>
        <label>2</label>
    </ligand>
    <ligandPart>
        <name>Fe</name>
        <dbReference type="ChEBI" id="CHEBI:18248"/>
    </ligandPart>
</feature>
<name>A0AAJ0XCQ0_9GAMM</name>
<evidence type="ECO:0000256" key="8">
    <source>
        <dbReference type="PIRSR" id="PIRSR000005-1"/>
    </source>
</evidence>
<reference evidence="11" key="1">
    <citation type="submission" date="2017-08" db="EMBL/GenBank/DDBJ databases">
        <authorList>
            <person name="Imhoff J.F."/>
            <person name="Rahn T."/>
            <person name="Kuenzel S."/>
            <person name="Neulinger S.C."/>
        </authorList>
    </citation>
    <scope>NUCLEOTIDE SEQUENCE</scope>
    <source>
        <strain evidence="11">DSM 11080</strain>
    </source>
</reference>
<dbReference type="Pfam" id="PF00034">
    <property type="entry name" value="Cytochrom_C"/>
    <property type="match status" value="1"/>
</dbReference>
<evidence type="ECO:0000259" key="10">
    <source>
        <dbReference type="PROSITE" id="PS51007"/>
    </source>
</evidence>
<keyword evidence="12" id="KW-1185">Reference proteome</keyword>
<feature type="domain" description="Cytochrome c" evidence="10">
    <location>
        <begin position="15"/>
        <end position="94"/>
    </location>
</feature>
<feature type="binding site" description="axial binding residue" evidence="9">
    <location>
        <position position="32"/>
    </location>
    <ligand>
        <name>heme c</name>
        <dbReference type="ChEBI" id="CHEBI:61717"/>
        <label>1</label>
    </ligand>
    <ligandPart>
        <name>Fe</name>
        <dbReference type="ChEBI" id="CHEBI:18248"/>
    </ligandPart>
</feature>
<organism evidence="11 12">
    <name type="scientific">Halochromatium glycolicum</name>
    <dbReference type="NCBI Taxonomy" id="85075"/>
    <lineage>
        <taxon>Bacteria</taxon>
        <taxon>Pseudomonadati</taxon>
        <taxon>Pseudomonadota</taxon>
        <taxon>Gammaproteobacteria</taxon>
        <taxon>Chromatiales</taxon>
        <taxon>Chromatiaceae</taxon>
        <taxon>Halochromatium</taxon>
    </lineage>
</organism>
<evidence type="ECO:0000256" key="6">
    <source>
        <dbReference type="ARBA" id="ARBA00022982"/>
    </source>
</evidence>